<name>A0A3A9XUX6_9ACTN</name>
<evidence type="ECO:0000313" key="4">
    <source>
        <dbReference type="Proteomes" id="UP000271548"/>
    </source>
</evidence>
<dbReference type="SUPFAM" id="SSF46785">
    <property type="entry name" value="Winged helix' DNA-binding domain"/>
    <property type="match status" value="1"/>
</dbReference>
<proteinExistence type="predicted"/>
<dbReference type="AlphaFoldDB" id="A0A3A9XUX6"/>
<evidence type="ECO:0000313" key="5">
    <source>
        <dbReference type="Proteomes" id="UP000275865"/>
    </source>
</evidence>
<dbReference type="Proteomes" id="UP000275865">
    <property type="component" value="Unassembled WGS sequence"/>
</dbReference>
<comment type="caution">
    <text evidence="3">The sequence shown here is derived from an EMBL/GenBank/DDBJ whole genome shotgun (WGS) entry which is preliminary data.</text>
</comment>
<evidence type="ECO:0000259" key="1">
    <source>
        <dbReference type="Pfam" id="PF03551"/>
    </source>
</evidence>
<dbReference type="Gene3D" id="1.10.10.10">
    <property type="entry name" value="Winged helix-like DNA-binding domain superfamily/Winged helix DNA-binding domain"/>
    <property type="match status" value="1"/>
</dbReference>
<accession>A0A3A9XUX6</accession>
<protein>
    <submittedName>
        <fullName evidence="3">PadR family transcriptional regulator</fullName>
    </submittedName>
</protein>
<dbReference type="InterPro" id="IPR036390">
    <property type="entry name" value="WH_DNA-bd_sf"/>
</dbReference>
<evidence type="ECO:0000313" key="2">
    <source>
        <dbReference type="EMBL" id="RKN15790.1"/>
    </source>
</evidence>
<dbReference type="OrthoDB" id="8443918at2"/>
<dbReference type="PANTHER" id="PTHR43252:SF6">
    <property type="entry name" value="NEGATIVE TRANSCRIPTION REGULATOR PADR"/>
    <property type="match status" value="1"/>
</dbReference>
<dbReference type="RefSeq" id="WP_120681945.1">
    <property type="nucleotide sequence ID" value="NZ_RAZS01000010.1"/>
</dbReference>
<dbReference type="EMBL" id="RAZT01000012">
    <property type="protein sequence ID" value="RKN29230.1"/>
    <property type="molecule type" value="Genomic_DNA"/>
</dbReference>
<dbReference type="PANTHER" id="PTHR43252">
    <property type="entry name" value="TRANSCRIPTIONAL REGULATOR YQJI"/>
    <property type="match status" value="1"/>
</dbReference>
<reference evidence="4 5" key="1">
    <citation type="submission" date="2018-09" db="EMBL/GenBank/DDBJ databases">
        <title>Micromonospora sp. nov. MS1-9, isolated from a root of Musa sp.</title>
        <authorList>
            <person name="Kuncharoen N."/>
            <person name="Kudo T."/>
            <person name="Ohkuma M."/>
            <person name="Yuki M."/>
            <person name="Tanasupawat S."/>
        </authorList>
    </citation>
    <scope>NUCLEOTIDE SEQUENCE [LARGE SCALE GENOMIC DNA]</scope>
    <source>
        <strain evidence="3 5">MS1-9</strain>
        <strain evidence="2 4">NGC1-4</strain>
    </source>
</reference>
<dbReference type="InterPro" id="IPR036388">
    <property type="entry name" value="WH-like_DNA-bd_sf"/>
</dbReference>
<dbReference type="EMBL" id="RAZS01000010">
    <property type="protein sequence ID" value="RKN15790.1"/>
    <property type="molecule type" value="Genomic_DNA"/>
</dbReference>
<feature type="domain" description="Transcription regulator PadR N-terminal" evidence="1">
    <location>
        <begin position="14"/>
        <end position="87"/>
    </location>
</feature>
<evidence type="ECO:0000313" key="3">
    <source>
        <dbReference type="EMBL" id="RKN29230.1"/>
    </source>
</evidence>
<dbReference type="InterPro" id="IPR005149">
    <property type="entry name" value="Tscrpt_reg_PadR_N"/>
</dbReference>
<dbReference type="Proteomes" id="UP000271548">
    <property type="component" value="Unassembled WGS sequence"/>
</dbReference>
<keyword evidence="4" id="KW-1185">Reference proteome</keyword>
<organism evidence="3 5">
    <name type="scientific">Micromonospora musae</name>
    <dbReference type="NCBI Taxonomy" id="1894970"/>
    <lineage>
        <taxon>Bacteria</taxon>
        <taxon>Bacillati</taxon>
        <taxon>Actinomycetota</taxon>
        <taxon>Actinomycetes</taxon>
        <taxon>Micromonosporales</taxon>
        <taxon>Micromonosporaceae</taxon>
        <taxon>Micromonospora</taxon>
    </lineage>
</organism>
<dbReference type="Pfam" id="PF03551">
    <property type="entry name" value="PadR"/>
    <property type="match status" value="1"/>
</dbReference>
<gene>
    <name evidence="3" type="ORF">D7044_23830</name>
    <name evidence="2" type="ORF">D7147_25365</name>
</gene>
<sequence length="187" mass="20694">MPLDATRNSLVLPMLGLLVEQPAHAYDLTRRLHERYAQVSVTRSTVTSLLKALDRAGLLSARPAERSGNRPPRTTYELTEAGVAEFRQRVEAGLRDTAVASLDFVMAVAYVAILPADLAASVLEERADRLDHELAALRAEPHGVLEVHMLEVAYWRAVVAAEVAWARTLVRRIRSHDIDWPGGSPTR</sequence>